<dbReference type="Gene3D" id="3.40.630.30">
    <property type="match status" value="1"/>
</dbReference>
<dbReference type="Proteomes" id="UP000007129">
    <property type="component" value="Unassembled WGS sequence"/>
</dbReference>
<name>K2RDG0_MACPH</name>
<reference evidence="3 4" key="1">
    <citation type="journal article" date="2012" name="BMC Genomics">
        <title>Tools to kill: Genome of one of the most destructive plant pathogenic fungi Macrophomina phaseolina.</title>
        <authorList>
            <person name="Islam M.S."/>
            <person name="Haque M.S."/>
            <person name="Islam M.M."/>
            <person name="Emdad E.M."/>
            <person name="Halim A."/>
            <person name="Hossen Q.M.M."/>
            <person name="Hossain M.Z."/>
            <person name="Ahmed B."/>
            <person name="Rahim S."/>
            <person name="Rahman M.S."/>
            <person name="Alam M.M."/>
            <person name="Hou S."/>
            <person name="Wan X."/>
            <person name="Saito J.A."/>
            <person name="Alam M."/>
        </authorList>
    </citation>
    <scope>NUCLEOTIDE SEQUENCE [LARGE SCALE GENOMIC DNA]</scope>
    <source>
        <strain evidence="3 4">MS6</strain>
    </source>
</reference>
<feature type="region of interest" description="Disordered" evidence="2">
    <location>
        <begin position="161"/>
        <end position="240"/>
    </location>
</feature>
<proteinExistence type="predicted"/>
<evidence type="ECO:0000313" key="3">
    <source>
        <dbReference type="EMBL" id="EKG12588.1"/>
    </source>
</evidence>
<feature type="region of interest" description="Disordered" evidence="2">
    <location>
        <begin position="1"/>
        <end position="50"/>
    </location>
</feature>
<feature type="coiled-coil region" evidence="1">
    <location>
        <begin position="388"/>
        <end position="415"/>
    </location>
</feature>
<evidence type="ECO:0000256" key="2">
    <source>
        <dbReference type="SAM" id="MobiDB-lite"/>
    </source>
</evidence>
<dbReference type="GO" id="GO:0016746">
    <property type="term" value="F:acyltransferase activity"/>
    <property type="evidence" value="ECO:0007669"/>
    <property type="project" value="UniProtKB-KW"/>
</dbReference>
<dbReference type="HOGENOM" id="CLU_017964_1_0_1"/>
<dbReference type="InterPro" id="IPR016181">
    <property type="entry name" value="Acyl_CoA_acyltransferase"/>
</dbReference>
<dbReference type="AlphaFoldDB" id="K2RDG0"/>
<dbReference type="EMBL" id="AHHD01000446">
    <property type="protein sequence ID" value="EKG12588.1"/>
    <property type="molecule type" value="Genomic_DNA"/>
</dbReference>
<feature type="compositionally biased region" description="Basic and acidic residues" evidence="2">
    <location>
        <begin position="198"/>
        <end position="215"/>
    </location>
</feature>
<dbReference type="SUPFAM" id="SSF55729">
    <property type="entry name" value="Acyl-CoA N-acyltransferases (Nat)"/>
    <property type="match status" value="1"/>
</dbReference>
<accession>K2RDG0</accession>
<evidence type="ECO:0000256" key="1">
    <source>
        <dbReference type="SAM" id="Coils"/>
    </source>
</evidence>
<keyword evidence="1" id="KW-0175">Coiled coil</keyword>
<keyword evidence="3" id="KW-0808">Transferase</keyword>
<gene>
    <name evidence="3" type="ORF">MPH_10253</name>
</gene>
<dbReference type="eggNOG" id="ENOG502SV8I">
    <property type="taxonomic scope" value="Eukaryota"/>
</dbReference>
<feature type="compositionally biased region" description="Polar residues" evidence="2">
    <location>
        <begin position="166"/>
        <end position="175"/>
    </location>
</feature>
<dbReference type="VEuPathDB" id="FungiDB:MPH_10253"/>
<dbReference type="InParanoid" id="K2RDG0"/>
<feature type="compositionally biased region" description="Pro residues" evidence="2">
    <location>
        <begin position="30"/>
        <end position="39"/>
    </location>
</feature>
<comment type="caution">
    <text evidence="3">The sequence shown here is derived from an EMBL/GenBank/DDBJ whole genome shotgun (WGS) entry which is preliminary data.</text>
</comment>
<evidence type="ECO:0000313" key="4">
    <source>
        <dbReference type="Proteomes" id="UP000007129"/>
    </source>
</evidence>
<dbReference type="OrthoDB" id="2129362at2759"/>
<sequence>MAGLEPKPQYIPPHLRPRQLQPQPHREYVPPQPQAPQPQPQDGYVPPHLRQKMARVVSVNDDRREPYRAFHAAQNKWATQHHAGREGGTPLTGDVAFSNIGVSDGGVALNGGVAVAPDNLMQSSAQPTAALTSATTSPLRTSVPHPIAAQTQQDAGVNNLEDQQHNGENCVQDQSPHPPPTMGQRARCQPKSSHGKSKRNDKWVTNKQIRERVQRDSTGPVGAWGSDGSDAGFNSNPGGDPQHDIRKLVDWQGNWLPGPTDWEFRRSYRHHGFNEEMMRFVYDSIDKEAAVDIYNEPTFLQHPNGEVAPRVWASLNVEGMSLQQWWNNHVGTSLADPDSRAWWRAYHSLDSSLLIPHDVPQVALDPQDHEGQILHLYDHGSGKACEKLVEEKNKRRAAREKRRAMEREFAAAMATAPSIKLEPSTSPKIRPTISLYLRPALAADAHQIVGIYNHYIRNSIRSPEVEQMTPAMLSQRIASETMDGMPWLVACQKGKKGGRGYTNGTDALILGFACASDYHGRRSMYGFTAEAEVYVHPNYLRQKVGSCLMDRLLHVLDPSHYALDGYQFIGNGPLSEQGGVRVIGSSVMNVPFNKKDPEDLKGVTKFLNKFGFKKEAELPNLGVKQEKYVSLGIFRYYTGNTIDPRSAIVD</sequence>
<protein>
    <submittedName>
        <fullName evidence="3">Acyl-CoA N-acyltransferase</fullName>
    </submittedName>
</protein>
<keyword evidence="3" id="KW-0012">Acyltransferase</keyword>
<organism evidence="3 4">
    <name type="scientific">Macrophomina phaseolina (strain MS6)</name>
    <name type="common">Charcoal rot fungus</name>
    <dbReference type="NCBI Taxonomy" id="1126212"/>
    <lineage>
        <taxon>Eukaryota</taxon>
        <taxon>Fungi</taxon>
        <taxon>Dikarya</taxon>
        <taxon>Ascomycota</taxon>
        <taxon>Pezizomycotina</taxon>
        <taxon>Dothideomycetes</taxon>
        <taxon>Dothideomycetes incertae sedis</taxon>
        <taxon>Botryosphaeriales</taxon>
        <taxon>Botryosphaeriaceae</taxon>
        <taxon>Macrophomina</taxon>
    </lineage>
</organism>